<dbReference type="PANTHER" id="PTHR23149">
    <property type="entry name" value="G PATCH DOMAIN CONTAINING PROTEIN"/>
    <property type="match status" value="1"/>
</dbReference>
<dbReference type="OrthoDB" id="29523at2759"/>
<feature type="domain" description="G-patch" evidence="2">
    <location>
        <begin position="2"/>
        <end position="48"/>
    </location>
</feature>
<dbReference type="PROSITE" id="PS50174">
    <property type="entry name" value="G_PATCH"/>
    <property type="match status" value="1"/>
</dbReference>
<keyword evidence="4" id="KW-1185">Reference proteome</keyword>
<evidence type="ECO:0000313" key="3">
    <source>
        <dbReference type="EMBL" id="CAG8494798.1"/>
    </source>
</evidence>
<comment type="caution">
    <text evidence="3">The sequence shown here is derived from an EMBL/GenBank/DDBJ whole genome shotgun (WGS) entry which is preliminary data.</text>
</comment>
<evidence type="ECO:0000256" key="1">
    <source>
        <dbReference type="SAM" id="MobiDB-lite"/>
    </source>
</evidence>
<proteinExistence type="predicted"/>
<evidence type="ECO:0000259" key="2">
    <source>
        <dbReference type="PROSITE" id="PS50174"/>
    </source>
</evidence>
<name>A0A9N8WQL3_9GLOM</name>
<feature type="region of interest" description="Disordered" evidence="1">
    <location>
        <begin position="90"/>
        <end position="109"/>
    </location>
</feature>
<sequence>MAFNFAESQLKKYGWSAGKGLGKNEEGRTRAVQAKIKNDTNGLGQSSEDWGFAWWDQIYNDALNNLKIVRVNNDEDKGRNSYDGHVKLTKINKKDTGPPRTRTGIISTNDELGYKEGSINGAGFDFEDETKNYR</sequence>
<gene>
    <name evidence="3" type="ORF">AGERDE_LOCUS3941</name>
</gene>
<dbReference type="Proteomes" id="UP000789831">
    <property type="component" value="Unassembled WGS sequence"/>
</dbReference>
<dbReference type="AlphaFoldDB" id="A0A9N8WQL3"/>
<dbReference type="SMART" id="SM00443">
    <property type="entry name" value="G_patch"/>
    <property type="match status" value="1"/>
</dbReference>
<dbReference type="GO" id="GO:0005730">
    <property type="term" value="C:nucleolus"/>
    <property type="evidence" value="ECO:0007669"/>
    <property type="project" value="TreeGrafter"/>
</dbReference>
<protein>
    <submittedName>
        <fullName evidence="3">4675_t:CDS:1</fullName>
    </submittedName>
</protein>
<accession>A0A9N8WQL3</accession>
<organism evidence="3 4">
    <name type="scientific">Ambispora gerdemannii</name>
    <dbReference type="NCBI Taxonomy" id="144530"/>
    <lineage>
        <taxon>Eukaryota</taxon>
        <taxon>Fungi</taxon>
        <taxon>Fungi incertae sedis</taxon>
        <taxon>Mucoromycota</taxon>
        <taxon>Glomeromycotina</taxon>
        <taxon>Glomeromycetes</taxon>
        <taxon>Archaeosporales</taxon>
        <taxon>Ambisporaceae</taxon>
        <taxon>Ambispora</taxon>
    </lineage>
</organism>
<dbReference type="Pfam" id="PF01585">
    <property type="entry name" value="G-patch"/>
    <property type="match status" value="1"/>
</dbReference>
<dbReference type="PANTHER" id="PTHR23149:SF9">
    <property type="entry name" value="G PATCH DOMAIN-CONTAINING PROTEIN 4"/>
    <property type="match status" value="1"/>
</dbReference>
<reference evidence="3" key="1">
    <citation type="submission" date="2021-06" db="EMBL/GenBank/DDBJ databases">
        <authorList>
            <person name="Kallberg Y."/>
            <person name="Tangrot J."/>
            <person name="Rosling A."/>
        </authorList>
    </citation>
    <scope>NUCLEOTIDE SEQUENCE</scope>
    <source>
        <strain evidence="3">MT106</strain>
    </source>
</reference>
<dbReference type="EMBL" id="CAJVPL010000419">
    <property type="protein sequence ID" value="CAG8494798.1"/>
    <property type="molecule type" value="Genomic_DNA"/>
</dbReference>
<evidence type="ECO:0000313" key="4">
    <source>
        <dbReference type="Proteomes" id="UP000789831"/>
    </source>
</evidence>
<dbReference type="InterPro" id="IPR000467">
    <property type="entry name" value="G_patch_dom"/>
</dbReference>
<dbReference type="GO" id="GO:0003676">
    <property type="term" value="F:nucleic acid binding"/>
    <property type="evidence" value="ECO:0007669"/>
    <property type="project" value="InterPro"/>
</dbReference>
<dbReference type="InterPro" id="IPR050656">
    <property type="entry name" value="PINX1"/>
</dbReference>